<comment type="caution">
    <text evidence="1">The sequence shown here is derived from an EMBL/GenBank/DDBJ whole genome shotgun (WGS) entry which is preliminary data.</text>
</comment>
<accession>A0A4Z2D3E5</accession>
<sequence length="174" mass="21010">MKVKQRKTNKVEGDNEEVFIRLGDVPLDILRFNISMQSGAERKETRKSLLLKMGAKKPKNKYINYKEVMQNRAKAKREAEMYTVERCANFVNKKLPLKQAKKKGKDKGRDKLRKRFAFVELYVVYLEYRNVRDVVNTWNNFYTFHLWYLYMMLSRFCFKRELNKCLMVMLKIPE</sequence>
<evidence type="ECO:0000313" key="1">
    <source>
        <dbReference type="EMBL" id="TNN10948.1"/>
    </source>
</evidence>
<protein>
    <submittedName>
        <fullName evidence="1">Uncharacterized protein</fullName>
    </submittedName>
</protein>
<gene>
    <name evidence="1" type="ORF">EWB00_005048</name>
</gene>
<organism evidence="1 2">
    <name type="scientific">Schistosoma japonicum</name>
    <name type="common">Blood fluke</name>
    <dbReference type="NCBI Taxonomy" id="6182"/>
    <lineage>
        <taxon>Eukaryota</taxon>
        <taxon>Metazoa</taxon>
        <taxon>Spiralia</taxon>
        <taxon>Lophotrochozoa</taxon>
        <taxon>Platyhelminthes</taxon>
        <taxon>Trematoda</taxon>
        <taxon>Digenea</taxon>
        <taxon>Strigeidida</taxon>
        <taxon>Schistosomatoidea</taxon>
        <taxon>Schistosomatidae</taxon>
        <taxon>Schistosoma</taxon>
    </lineage>
</organism>
<dbReference type="EMBL" id="SKCS01000333">
    <property type="protein sequence ID" value="TNN10948.1"/>
    <property type="molecule type" value="Genomic_DNA"/>
</dbReference>
<dbReference type="Pfam" id="PF15375">
    <property type="entry name" value="FSAF1"/>
    <property type="match status" value="1"/>
</dbReference>
<keyword evidence="2" id="KW-1185">Reference proteome</keyword>
<dbReference type="InterPro" id="IPR027973">
    <property type="entry name" value="FSAF1-like"/>
</dbReference>
<evidence type="ECO:0000313" key="2">
    <source>
        <dbReference type="Proteomes" id="UP000311919"/>
    </source>
</evidence>
<dbReference type="AlphaFoldDB" id="A0A4Z2D3E5"/>
<proteinExistence type="predicted"/>
<dbReference type="OrthoDB" id="10067479at2759"/>
<name>A0A4Z2D3E5_SCHJA</name>
<dbReference type="Proteomes" id="UP000311919">
    <property type="component" value="Unassembled WGS sequence"/>
</dbReference>
<reference evidence="1 2" key="1">
    <citation type="submission" date="2019-03" db="EMBL/GenBank/DDBJ databases">
        <title>An improved genome assembly of the fluke Schistosoma japonicum.</title>
        <authorList>
            <person name="Hu W."/>
            <person name="Luo F."/>
            <person name="Yin M."/>
            <person name="Mo X."/>
            <person name="Sun C."/>
            <person name="Wu Q."/>
            <person name="Zhu B."/>
            <person name="Xiang M."/>
            <person name="Wang J."/>
            <person name="Wang Y."/>
            <person name="Zhang T."/>
            <person name="Xu B."/>
            <person name="Zheng H."/>
            <person name="Feng Z."/>
        </authorList>
    </citation>
    <scope>NUCLEOTIDE SEQUENCE [LARGE SCALE GENOMIC DNA]</scope>
    <source>
        <strain evidence="1">HuSjv2</strain>
        <tissue evidence="1">Worms</tissue>
    </source>
</reference>